<dbReference type="RefSeq" id="WP_340270316.1">
    <property type="nucleotide sequence ID" value="NZ_JBBEOG010000006.1"/>
</dbReference>
<accession>A0ABW0GSH3</accession>
<proteinExistence type="predicted"/>
<comment type="caution">
    <text evidence="1">The sequence shown here is derived from an EMBL/GenBank/DDBJ whole genome shotgun (WGS) entry which is preliminary data.</text>
</comment>
<dbReference type="Pfam" id="PF04199">
    <property type="entry name" value="Cyclase"/>
    <property type="match status" value="1"/>
</dbReference>
<keyword evidence="1" id="KW-0378">Hydrolase</keyword>
<dbReference type="SUPFAM" id="SSF102198">
    <property type="entry name" value="Putative cyclase"/>
    <property type="match status" value="1"/>
</dbReference>
<dbReference type="EC" id="3.5.-.-" evidence="1"/>
<evidence type="ECO:0000313" key="1">
    <source>
        <dbReference type="EMBL" id="MFC5382637.1"/>
    </source>
</evidence>
<evidence type="ECO:0000313" key="2">
    <source>
        <dbReference type="Proteomes" id="UP001596122"/>
    </source>
</evidence>
<dbReference type="PANTHER" id="PTHR31118:SF12">
    <property type="entry name" value="CYCLASE-LIKE PROTEIN 2"/>
    <property type="match status" value="1"/>
</dbReference>
<dbReference type="PANTHER" id="PTHR31118">
    <property type="entry name" value="CYCLASE-LIKE PROTEIN 2"/>
    <property type="match status" value="1"/>
</dbReference>
<dbReference type="InterPro" id="IPR007325">
    <property type="entry name" value="KFase/CYL"/>
</dbReference>
<name>A0ABW0GSH3_9MICO</name>
<gene>
    <name evidence="1" type="ORF">ACFPJ6_17875</name>
</gene>
<organism evidence="1 2">
    <name type="scientific">Aquipuribacter nitratireducens</name>
    <dbReference type="NCBI Taxonomy" id="650104"/>
    <lineage>
        <taxon>Bacteria</taxon>
        <taxon>Bacillati</taxon>
        <taxon>Actinomycetota</taxon>
        <taxon>Actinomycetes</taxon>
        <taxon>Micrococcales</taxon>
        <taxon>Intrasporangiaceae</taxon>
        <taxon>Aquipuribacter</taxon>
    </lineage>
</organism>
<dbReference type="Proteomes" id="UP001596122">
    <property type="component" value="Unassembled WGS sequence"/>
</dbReference>
<protein>
    <submittedName>
        <fullName evidence="1">Cyclase family protein</fullName>
        <ecNumber evidence="1">3.5.-.-</ecNumber>
    </submittedName>
</protein>
<dbReference type="InterPro" id="IPR037175">
    <property type="entry name" value="KFase_sf"/>
</dbReference>
<dbReference type="EMBL" id="JBHSLD010000028">
    <property type="protein sequence ID" value="MFC5382637.1"/>
    <property type="molecule type" value="Genomic_DNA"/>
</dbReference>
<sequence>MEVTEIVDLSLPVDDSTVVYPGDPRPRVHVHSTVARDGFNLLRLELGSQTGTHVDAPYHFDDTGARIDEVDLRRFAGPPVVVDATGMPPRGRITPAHLAPVRDRLRPGVVVLLRTGWTRHYGTPTWFAHPFLDAAACRELLAAGVRTIGVDAVNLDETPDDDHPGEGYPCHHLVAAVDGIIAENLTDLDRVEALVDPLVCLFPVRLSGADGAPVRAVAMSLRVGAGSGS</sequence>
<dbReference type="GO" id="GO:0016787">
    <property type="term" value="F:hydrolase activity"/>
    <property type="evidence" value="ECO:0007669"/>
    <property type="project" value="UniProtKB-KW"/>
</dbReference>
<keyword evidence="2" id="KW-1185">Reference proteome</keyword>
<reference evidence="2" key="1">
    <citation type="journal article" date="2019" name="Int. J. Syst. Evol. Microbiol.">
        <title>The Global Catalogue of Microorganisms (GCM) 10K type strain sequencing project: providing services to taxonomists for standard genome sequencing and annotation.</title>
        <authorList>
            <consortium name="The Broad Institute Genomics Platform"/>
            <consortium name="The Broad Institute Genome Sequencing Center for Infectious Disease"/>
            <person name="Wu L."/>
            <person name="Ma J."/>
        </authorList>
    </citation>
    <scope>NUCLEOTIDE SEQUENCE [LARGE SCALE GENOMIC DNA]</scope>
    <source>
        <strain evidence="2">CCUG 43114</strain>
    </source>
</reference>
<dbReference type="Gene3D" id="3.50.30.50">
    <property type="entry name" value="Putative cyclase"/>
    <property type="match status" value="1"/>
</dbReference>